<evidence type="ECO:0000256" key="2">
    <source>
        <dbReference type="ARBA" id="ARBA00022448"/>
    </source>
</evidence>
<evidence type="ECO:0000313" key="9">
    <source>
        <dbReference type="Proteomes" id="UP000255421"/>
    </source>
</evidence>
<feature type="transmembrane region" description="Helical" evidence="7">
    <location>
        <begin position="372"/>
        <end position="395"/>
    </location>
</feature>
<feature type="transmembrane region" description="Helical" evidence="7">
    <location>
        <begin position="259"/>
        <end position="280"/>
    </location>
</feature>
<dbReference type="InterPro" id="IPR036259">
    <property type="entry name" value="MFS_trans_sf"/>
</dbReference>
<comment type="caution">
    <text evidence="8">The sequence shown here is derived from an EMBL/GenBank/DDBJ whole genome shotgun (WGS) entry which is preliminary data.</text>
</comment>
<dbReference type="GO" id="GO:0005886">
    <property type="term" value="C:plasma membrane"/>
    <property type="evidence" value="ECO:0007669"/>
    <property type="project" value="UniProtKB-SubCell"/>
</dbReference>
<evidence type="ECO:0000313" key="8">
    <source>
        <dbReference type="EMBL" id="RDI69532.1"/>
    </source>
</evidence>
<evidence type="ECO:0000256" key="6">
    <source>
        <dbReference type="ARBA" id="ARBA00023136"/>
    </source>
</evidence>
<evidence type="ECO:0000256" key="1">
    <source>
        <dbReference type="ARBA" id="ARBA00004651"/>
    </source>
</evidence>
<proteinExistence type="predicted"/>
<dbReference type="EMBL" id="QQST01000005">
    <property type="protein sequence ID" value="RDI69532.1"/>
    <property type="molecule type" value="Genomic_DNA"/>
</dbReference>
<gene>
    <name evidence="8" type="ORF">DWB78_18425</name>
</gene>
<accession>A0A370IFQ1</accession>
<evidence type="ECO:0000256" key="3">
    <source>
        <dbReference type="ARBA" id="ARBA00022475"/>
    </source>
</evidence>
<dbReference type="Proteomes" id="UP000255421">
    <property type="component" value="Unassembled WGS sequence"/>
</dbReference>
<comment type="subcellular location">
    <subcellularLocation>
        <location evidence="1">Cell membrane</location>
        <topology evidence="1">Multi-pass membrane protein</topology>
    </subcellularLocation>
</comment>
<keyword evidence="3" id="KW-1003">Cell membrane</keyword>
<feature type="transmembrane region" description="Helical" evidence="7">
    <location>
        <begin position="225"/>
        <end position="247"/>
    </location>
</feature>
<dbReference type="PANTHER" id="PTHR23513:SF6">
    <property type="entry name" value="MAJOR FACILITATOR SUPERFAMILY ASSOCIATED DOMAIN-CONTAINING PROTEIN"/>
    <property type="match status" value="1"/>
</dbReference>
<keyword evidence="4 7" id="KW-0812">Transmembrane</keyword>
<reference evidence="8 9" key="1">
    <citation type="submission" date="2018-07" db="EMBL/GenBank/DDBJ databases">
        <title>Genome sequence of extremly halophilic archaeon Halopelagius longus strain BC12-B1.</title>
        <authorList>
            <person name="Zhang X."/>
        </authorList>
    </citation>
    <scope>NUCLEOTIDE SEQUENCE [LARGE SCALE GENOMIC DNA]</scope>
    <source>
        <strain evidence="8 9">BC12-B1</strain>
    </source>
</reference>
<sequence length="419" mass="45189">MDPMREILSNTIFRKMLLGRIITNIGDSLYFIGAMWVVHELGGSPFFVGVALFLLQLPQTLQFLFGPLVDQWQLKRVFIGSQLLQGTVILIIPLAMLSETLSITLLLTIIPALSILNQVIYPAQNAALPLIVKDDQIVLANTLFSLSYRTSDIAFRALGGMIIAFFGTVTLFILDSVTFLITAMIFATISFPSKETNNANSEPANPVKKYKREISEGFGYVKRTALLYIVLCAIIGNFAFGISFALLPSFADLRGGAGIYGALLSALAAGMLLGSGIASLTDELPLGKTLIVLFSIGTVSWIGAFHTSSKEWMLVLFALAWVPIGTFSVFKQAMVQNTVPEGLLGRVSSTVQSASVIAYPVGALLGGALGELFGVISVLTISGLGFLGVVIMFAFQTRLRELPAPNQISKKEILFSKSD</sequence>
<keyword evidence="9" id="KW-1185">Reference proteome</keyword>
<protein>
    <submittedName>
        <fullName evidence="8">MFS transporter</fullName>
    </submittedName>
</protein>
<feature type="transmembrane region" description="Helical" evidence="7">
    <location>
        <begin position="45"/>
        <end position="65"/>
    </location>
</feature>
<evidence type="ECO:0000256" key="4">
    <source>
        <dbReference type="ARBA" id="ARBA00022692"/>
    </source>
</evidence>
<feature type="transmembrane region" description="Helical" evidence="7">
    <location>
        <begin position="312"/>
        <end position="330"/>
    </location>
</feature>
<organism evidence="8 9">
    <name type="scientific">Halopelagius longus</name>
    <dbReference type="NCBI Taxonomy" id="1236180"/>
    <lineage>
        <taxon>Archaea</taxon>
        <taxon>Methanobacteriati</taxon>
        <taxon>Methanobacteriota</taxon>
        <taxon>Stenosarchaea group</taxon>
        <taxon>Halobacteria</taxon>
        <taxon>Halobacteriales</taxon>
        <taxon>Haloferacaceae</taxon>
    </lineage>
</organism>
<keyword evidence="2" id="KW-0813">Transport</keyword>
<keyword evidence="5 7" id="KW-1133">Transmembrane helix</keyword>
<dbReference type="Pfam" id="PF05977">
    <property type="entry name" value="MFS_3"/>
    <property type="match status" value="1"/>
</dbReference>
<name>A0A370IFQ1_9EURY</name>
<feature type="transmembrane region" description="Helical" evidence="7">
    <location>
        <begin position="21"/>
        <end position="39"/>
    </location>
</feature>
<feature type="transmembrane region" description="Helical" evidence="7">
    <location>
        <begin position="286"/>
        <end position="305"/>
    </location>
</feature>
<keyword evidence="6 7" id="KW-0472">Membrane</keyword>
<dbReference type="Gene3D" id="1.20.1250.20">
    <property type="entry name" value="MFS general substrate transporter like domains"/>
    <property type="match status" value="1"/>
</dbReference>
<feature type="transmembrane region" description="Helical" evidence="7">
    <location>
        <begin position="158"/>
        <end position="191"/>
    </location>
</feature>
<dbReference type="CDD" id="cd06173">
    <property type="entry name" value="MFS_MefA_like"/>
    <property type="match status" value="1"/>
</dbReference>
<dbReference type="SUPFAM" id="SSF103473">
    <property type="entry name" value="MFS general substrate transporter"/>
    <property type="match status" value="1"/>
</dbReference>
<evidence type="ECO:0000256" key="7">
    <source>
        <dbReference type="SAM" id="Phobius"/>
    </source>
</evidence>
<dbReference type="AlphaFoldDB" id="A0A370IFQ1"/>
<dbReference type="InterPro" id="IPR010290">
    <property type="entry name" value="TM_effector"/>
</dbReference>
<evidence type="ECO:0000256" key="5">
    <source>
        <dbReference type="ARBA" id="ARBA00022989"/>
    </source>
</evidence>
<dbReference type="PANTHER" id="PTHR23513">
    <property type="entry name" value="INTEGRAL MEMBRANE EFFLUX PROTEIN-RELATED"/>
    <property type="match status" value="1"/>
</dbReference>